<keyword evidence="3" id="KW-1185">Reference proteome</keyword>
<evidence type="ECO:0000313" key="3">
    <source>
        <dbReference type="Proteomes" id="UP000645828"/>
    </source>
</evidence>
<protein>
    <submittedName>
        <fullName evidence="2">(raccoon dog) hypothetical protein</fullName>
    </submittedName>
</protein>
<dbReference type="EMBL" id="CAJHUB010000665">
    <property type="protein sequence ID" value="CAD7672166.1"/>
    <property type="molecule type" value="Genomic_DNA"/>
</dbReference>
<organism evidence="2 3">
    <name type="scientific">Nyctereutes procyonoides</name>
    <name type="common">Raccoon dog</name>
    <name type="synonym">Canis procyonoides</name>
    <dbReference type="NCBI Taxonomy" id="34880"/>
    <lineage>
        <taxon>Eukaryota</taxon>
        <taxon>Metazoa</taxon>
        <taxon>Chordata</taxon>
        <taxon>Craniata</taxon>
        <taxon>Vertebrata</taxon>
        <taxon>Euteleostomi</taxon>
        <taxon>Mammalia</taxon>
        <taxon>Eutheria</taxon>
        <taxon>Laurasiatheria</taxon>
        <taxon>Carnivora</taxon>
        <taxon>Caniformia</taxon>
        <taxon>Canidae</taxon>
        <taxon>Nyctereutes</taxon>
    </lineage>
</organism>
<evidence type="ECO:0000313" key="2">
    <source>
        <dbReference type="EMBL" id="CAD7672166.1"/>
    </source>
</evidence>
<accession>A0A811Y9K2</accession>
<dbReference type="AlphaFoldDB" id="A0A811Y9K2"/>
<comment type="caution">
    <text evidence="2">The sequence shown here is derived from an EMBL/GenBank/DDBJ whole genome shotgun (WGS) entry which is preliminary data.</text>
</comment>
<dbReference type="Proteomes" id="UP000645828">
    <property type="component" value="Unassembled WGS sequence"/>
</dbReference>
<keyword evidence="1" id="KW-0472">Membrane</keyword>
<proteinExistence type="predicted"/>
<gene>
    <name evidence="2" type="ORF">NYPRO_LOCUS4961</name>
</gene>
<name>A0A811Y9K2_NYCPR</name>
<sequence>MLLCVTLLVTLKCVIKFFVFTTVSYWLKHKGQLSSICPRCCSKEDISIQQCPVLSLNFQGELPKLIHG</sequence>
<reference evidence="2" key="1">
    <citation type="submission" date="2020-12" db="EMBL/GenBank/DDBJ databases">
        <authorList>
            <consortium name="Molecular Ecology Group"/>
        </authorList>
    </citation>
    <scope>NUCLEOTIDE SEQUENCE</scope>
    <source>
        <strain evidence="2">TBG_1078</strain>
    </source>
</reference>
<evidence type="ECO:0000256" key="1">
    <source>
        <dbReference type="SAM" id="Phobius"/>
    </source>
</evidence>
<keyword evidence="1" id="KW-1133">Transmembrane helix</keyword>
<feature type="transmembrane region" description="Helical" evidence="1">
    <location>
        <begin position="6"/>
        <end position="27"/>
    </location>
</feature>
<keyword evidence="1" id="KW-0812">Transmembrane</keyword>